<keyword evidence="2" id="KW-1185">Reference proteome</keyword>
<dbReference type="Proteomes" id="UP000024635">
    <property type="component" value="Unassembled WGS sequence"/>
</dbReference>
<sequence length="74" mass="8080">MQNSWSAAKTTLMQTFVEKMSVSARFAKKPREIVDIVIIQELGLCTNPCGGSLTSWLNGYPGSDEGDDAETLKL</sequence>
<dbReference type="EMBL" id="JARK01001343">
    <property type="protein sequence ID" value="EYC28599.1"/>
    <property type="molecule type" value="Genomic_DNA"/>
</dbReference>
<gene>
    <name evidence="1" type="primary">Acey_s0007.g3307</name>
    <name evidence="1" type="ORF">Y032_0007g3307</name>
</gene>
<comment type="caution">
    <text evidence="1">The sequence shown here is derived from an EMBL/GenBank/DDBJ whole genome shotgun (WGS) entry which is preliminary data.</text>
</comment>
<protein>
    <submittedName>
        <fullName evidence="1">Uncharacterized protein</fullName>
    </submittedName>
</protein>
<organism evidence="1 2">
    <name type="scientific">Ancylostoma ceylanicum</name>
    <dbReference type="NCBI Taxonomy" id="53326"/>
    <lineage>
        <taxon>Eukaryota</taxon>
        <taxon>Metazoa</taxon>
        <taxon>Ecdysozoa</taxon>
        <taxon>Nematoda</taxon>
        <taxon>Chromadorea</taxon>
        <taxon>Rhabditida</taxon>
        <taxon>Rhabditina</taxon>
        <taxon>Rhabditomorpha</taxon>
        <taxon>Strongyloidea</taxon>
        <taxon>Ancylostomatidae</taxon>
        <taxon>Ancylostomatinae</taxon>
        <taxon>Ancylostoma</taxon>
    </lineage>
</organism>
<evidence type="ECO:0000313" key="1">
    <source>
        <dbReference type="EMBL" id="EYC28599.1"/>
    </source>
</evidence>
<name>A0A016VLZ1_9BILA</name>
<evidence type="ECO:0000313" key="2">
    <source>
        <dbReference type="Proteomes" id="UP000024635"/>
    </source>
</evidence>
<reference evidence="2" key="1">
    <citation type="journal article" date="2015" name="Nat. Genet.">
        <title>The genome and transcriptome of the zoonotic hookworm Ancylostoma ceylanicum identify infection-specific gene families.</title>
        <authorList>
            <person name="Schwarz E.M."/>
            <person name="Hu Y."/>
            <person name="Antoshechkin I."/>
            <person name="Miller M.M."/>
            <person name="Sternberg P.W."/>
            <person name="Aroian R.V."/>
        </authorList>
    </citation>
    <scope>NUCLEOTIDE SEQUENCE</scope>
    <source>
        <strain evidence="2">HY135</strain>
    </source>
</reference>
<dbReference type="AlphaFoldDB" id="A0A016VLZ1"/>
<accession>A0A016VLZ1</accession>
<proteinExistence type="predicted"/>